<evidence type="ECO:0000256" key="4">
    <source>
        <dbReference type="RuleBase" id="RU365031"/>
    </source>
</evidence>
<dbReference type="STRING" id="531814.SAMN04487944_101601"/>
<dbReference type="RefSeq" id="WP_089738794.1">
    <property type="nucleotide sequence ID" value="NZ_FOGL01000001.1"/>
</dbReference>
<dbReference type="AlphaFoldDB" id="A0A1H9M8A8"/>
<protein>
    <recommendedName>
        <fullName evidence="4">Aminoglycoside N(3)-acetyltransferase</fullName>
        <ecNumber evidence="4">2.3.1.-</ecNumber>
    </recommendedName>
</protein>
<comment type="similarity">
    <text evidence="1 4">Belongs to the antibiotic N-acetyltransferase family.</text>
</comment>
<gene>
    <name evidence="5" type="ORF">SAMN04487944_101601</name>
</gene>
<dbReference type="Pfam" id="PF02522">
    <property type="entry name" value="Antibiotic_NAT"/>
    <property type="match status" value="1"/>
</dbReference>
<evidence type="ECO:0000313" key="5">
    <source>
        <dbReference type="EMBL" id="SER19705.1"/>
    </source>
</evidence>
<name>A0A1H9M8A8_9BACI</name>
<dbReference type="GO" id="GO:0046353">
    <property type="term" value="F:aminoglycoside 3-N-acetyltransferase activity"/>
    <property type="evidence" value="ECO:0007669"/>
    <property type="project" value="UniProtKB-EC"/>
</dbReference>
<keyword evidence="2 4" id="KW-0808">Transferase</keyword>
<dbReference type="SUPFAM" id="SSF110710">
    <property type="entry name" value="TTHA0583/YokD-like"/>
    <property type="match status" value="1"/>
</dbReference>
<dbReference type="InterPro" id="IPR003679">
    <property type="entry name" value="Amioglycoside_AcTrfase"/>
</dbReference>
<dbReference type="EC" id="2.3.1.-" evidence="4"/>
<proteinExistence type="inferred from homology"/>
<dbReference type="PANTHER" id="PTHR11104">
    <property type="entry name" value="AMINOGLYCOSIDE N3-ACETYLTRANSFERASE"/>
    <property type="match status" value="1"/>
</dbReference>
<dbReference type="EMBL" id="FOGL01000001">
    <property type="protein sequence ID" value="SER19705.1"/>
    <property type="molecule type" value="Genomic_DNA"/>
</dbReference>
<keyword evidence="4" id="KW-0046">Antibiotic resistance</keyword>
<evidence type="ECO:0000256" key="1">
    <source>
        <dbReference type="ARBA" id="ARBA00006383"/>
    </source>
</evidence>
<dbReference type="Proteomes" id="UP000199687">
    <property type="component" value="Unassembled WGS sequence"/>
</dbReference>
<organism evidence="5 6">
    <name type="scientific">Gracilibacillus ureilyticus</name>
    <dbReference type="NCBI Taxonomy" id="531814"/>
    <lineage>
        <taxon>Bacteria</taxon>
        <taxon>Bacillati</taxon>
        <taxon>Bacillota</taxon>
        <taxon>Bacilli</taxon>
        <taxon>Bacillales</taxon>
        <taxon>Bacillaceae</taxon>
        <taxon>Gracilibacillus</taxon>
    </lineage>
</organism>
<comment type="catalytic activity">
    <reaction evidence="4">
        <text>a 2-deoxystreptamine antibiotic + acetyl-CoA = an N(3)-acetyl-2-deoxystreptamine antibiotic + CoA + H(+)</text>
        <dbReference type="Rhea" id="RHEA:12665"/>
        <dbReference type="ChEBI" id="CHEBI:15378"/>
        <dbReference type="ChEBI" id="CHEBI:57287"/>
        <dbReference type="ChEBI" id="CHEBI:57288"/>
        <dbReference type="ChEBI" id="CHEBI:57921"/>
        <dbReference type="ChEBI" id="CHEBI:77452"/>
        <dbReference type="EC" id="2.3.1.81"/>
    </reaction>
</comment>
<accession>A0A1H9M8A8</accession>
<dbReference type="OrthoDB" id="7330654at2"/>
<reference evidence="5 6" key="1">
    <citation type="submission" date="2016-10" db="EMBL/GenBank/DDBJ databases">
        <authorList>
            <person name="de Groot N.N."/>
        </authorList>
    </citation>
    <scope>NUCLEOTIDE SEQUENCE [LARGE SCALE GENOMIC DNA]</scope>
    <source>
        <strain evidence="5 6">CGMCC 1.7727</strain>
    </source>
</reference>
<evidence type="ECO:0000256" key="3">
    <source>
        <dbReference type="ARBA" id="ARBA00023315"/>
    </source>
</evidence>
<keyword evidence="6" id="KW-1185">Reference proteome</keyword>
<dbReference type="InterPro" id="IPR028345">
    <property type="entry name" value="Antibiotic_NAT-like"/>
</dbReference>
<dbReference type="PANTHER" id="PTHR11104:SF0">
    <property type="entry name" value="SPBETA PROPHAGE-DERIVED AMINOGLYCOSIDE N(3')-ACETYLTRANSFERASE-LIKE PROTEIN YOKD"/>
    <property type="match status" value="1"/>
</dbReference>
<evidence type="ECO:0000313" key="6">
    <source>
        <dbReference type="Proteomes" id="UP000199687"/>
    </source>
</evidence>
<sequence>MYTKNDIKNGIKSMGIKPTDTLLIHSSMKSLGAVDGGADTVIDALMEYMKDGLLILPTHTWAQMSEQHSIFDPLTERACVGILPNLFMKRPGVLRSLHPTHSVAAIGKGAEEYIAGEENWDTPCPREGCWGKLYDRKAKILFIGVRMDRNTFIHSVEEWMDVPNRLTAKRVGLQVKTPEGNLIDRPVYRHYSAVGSTSDCYLKLEAPFLEKGCIKEGKIGDARCFIGDAVKMADLTMDFLKRDLDLFSDKEAVPVEWYR</sequence>
<evidence type="ECO:0000256" key="2">
    <source>
        <dbReference type="ARBA" id="ARBA00022679"/>
    </source>
</evidence>
<dbReference type="GO" id="GO:0046677">
    <property type="term" value="P:response to antibiotic"/>
    <property type="evidence" value="ECO:0007669"/>
    <property type="project" value="UniProtKB-KW"/>
</dbReference>
<keyword evidence="3 4" id="KW-0012">Acyltransferase</keyword>